<organism evidence="2 3">
    <name type="scientific">Apiotrichum porosum</name>
    <dbReference type="NCBI Taxonomy" id="105984"/>
    <lineage>
        <taxon>Eukaryota</taxon>
        <taxon>Fungi</taxon>
        <taxon>Dikarya</taxon>
        <taxon>Basidiomycota</taxon>
        <taxon>Agaricomycotina</taxon>
        <taxon>Tremellomycetes</taxon>
        <taxon>Trichosporonales</taxon>
        <taxon>Trichosporonaceae</taxon>
        <taxon>Apiotrichum</taxon>
    </lineage>
</organism>
<protein>
    <submittedName>
        <fullName evidence="2">Uncharacterized protein</fullName>
    </submittedName>
</protein>
<evidence type="ECO:0000256" key="1">
    <source>
        <dbReference type="SAM" id="MobiDB-lite"/>
    </source>
</evidence>
<feature type="compositionally biased region" description="Pro residues" evidence="1">
    <location>
        <begin position="61"/>
        <end position="74"/>
    </location>
</feature>
<name>A0A427XQD8_9TREE</name>
<keyword evidence="3" id="KW-1185">Reference proteome</keyword>
<gene>
    <name evidence="2" type="ORF">EHS24_008450</name>
</gene>
<evidence type="ECO:0000313" key="3">
    <source>
        <dbReference type="Proteomes" id="UP000279236"/>
    </source>
</evidence>
<dbReference type="RefSeq" id="XP_028475737.1">
    <property type="nucleotide sequence ID" value="XM_028623763.1"/>
</dbReference>
<feature type="region of interest" description="Disordered" evidence="1">
    <location>
        <begin position="52"/>
        <end position="130"/>
    </location>
</feature>
<feature type="compositionally biased region" description="Low complexity" evidence="1">
    <location>
        <begin position="98"/>
        <end position="113"/>
    </location>
</feature>
<dbReference type="Proteomes" id="UP000279236">
    <property type="component" value="Unassembled WGS sequence"/>
</dbReference>
<evidence type="ECO:0000313" key="2">
    <source>
        <dbReference type="EMBL" id="RSH81018.1"/>
    </source>
</evidence>
<accession>A0A427XQD8</accession>
<dbReference type="GeneID" id="39592993"/>
<dbReference type="AlphaFoldDB" id="A0A427XQD8"/>
<comment type="caution">
    <text evidence="2">The sequence shown here is derived from an EMBL/GenBank/DDBJ whole genome shotgun (WGS) entry which is preliminary data.</text>
</comment>
<reference evidence="2 3" key="1">
    <citation type="submission" date="2018-11" db="EMBL/GenBank/DDBJ databases">
        <title>Genome sequence of Apiotrichum porosum DSM 27194.</title>
        <authorList>
            <person name="Aliyu H."/>
            <person name="Gorte O."/>
            <person name="Ochsenreither K."/>
        </authorList>
    </citation>
    <scope>NUCLEOTIDE SEQUENCE [LARGE SCALE GENOMIC DNA]</scope>
    <source>
        <strain evidence="2 3">DSM 27194</strain>
    </source>
</reference>
<dbReference type="EMBL" id="RSCE01000007">
    <property type="protein sequence ID" value="RSH81018.1"/>
    <property type="molecule type" value="Genomic_DNA"/>
</dbReference>
<sequence length="213" mass="23613">MPASRHLPHPPGDVQSYNRALVHFNRGCRAVLLDTLRRVYYRWSKAATTPVITVQDEPTPRPHPQPHPLPPRPAPLLTNSKNNPNLIPLGNKNRNYNASASPPSTSSTSSSSALGKNANKTGGIRAPQPRRITPNAVPVVALVPAPDLDHLVYIRTVVIRTLARCHRHARTVELYAHKGNQPVKPPRWRRLQARMGRLARTTGLLARELDNMG</sequence>
<proteinExistence type="predicted"/>